<dbReference type="GO" id="GO:0016301">
    <property type="term" value="F:kinase activity"/>
    <property type="evidence" value="ECO:0007669"/>
    <property type="project" value="UniProtKB-KW"/>
</dbReference>
<sequence>MPVSRKKLSLIQRLSVLIGLIVLLSIGGALIANLLHARSYLEQQLNAQSVDTAHGLALMLTQYHADPVMAQTLLNSSFDQGHFSLIRWEGVDRKALVNLASPQPESDVPGWFRGLLPLEPSPGTAQVSNGWMQAGRIIVQSQPNYAYLSLWRGALHTVYWLCAIGIVAALIGALDIRQMKRQLASVVRQAQAISERRFHKIPIPGIPDLAEVALAMNHMVDRLQRYLDGLRDELDLMRQKVLTDNSTGLPNREAFELRLGGLLKEEEDPVRGFLFLVRVANLMELNQRLGGSKTDALLKRLADDLSQRCQPHPGWMATRLRGADFAMLCPEIDSREACKLADELCACWGRYQSMDLIDRPGVANLAIVPFHSGDGRHQLLTQANQTLSLAEAKGGNAWEMDSRAGAAPDGLLDFNWQSLFDSIHDDHALRLRWYPVCLADGSVAWQEGMLYRVQTEQLPQMSAMRLVAHALRLGRSAALDLKTLELALREGPDGRLAINVSPASLNAADFLPQAQQLLGRHPKRRIHFEFDEAGLADNWQAFVAFARGVRVAGHRVAVEIQGHNMELVARLHEAGIDYLVLDHSLTHNIHQDQGREALLRGMLRMASLMVVELEAKGVASPQDKASLIEIGVQLLTGPAVK</sequence>
<dbReference type="GO" id="GO:0071111">
    <property type="term" value="F:cyclic-guanylate-specific phosphodiesterase activity"/>
    <property type="evidence" value="ECO:0007669"/>
    <property type="project" value="InterPro"/>
</dbReference>
<dbReference type="SUPFAM" id="SSF141868">
    <property type="entry name" value="EAL domain-like"/>
    <property type="match status" value="1"/>
</dbReference>
<feature type="domain" description="EAL" evidence="2">
    <location>
        <begin position="412"/>
        <end position="641"/>
    </location>
</feature>
<dbReference type="InterPro" id="IPR050706">
    <property type="entry name" value="Cyclic-di-GMP_PDE-like"/>
</dbReference>
<dbReference type="SUPFAM" id="SSF55073">
    <property type="entry name" value="Nucleotide cyclase"/>
    <property type="match status" value="1"/>
</dbReference>
<evidence type="ECO:0000259" key="3">
    <source>
        <dbReference type="PROSITE" id="PS50885"/>
    </source>
</evidence>
<name>A0A2K4MQM4_9NEIS</name>
<dbReference type="GO" id="GO:0016020">
    <property type="term" value="C:membrane"/>
    <property type="evidence" value="ECO:0007669"/>
    <property type="project" value="InterPro"/>
</dbReference>
<feature type="transmembrane region" description="Helical" evidence="1">
    <location>
        <begin position="14"/>
        <end position="35"/>
    </location>
</feature>
<feature type="domain" description="HAMP" evidence="3">
    <location>
        <begin position="177"/>
        <end position="228"/>
    </location>
</feature>
<accession>A0A2K4MQM4</accession>
<dbReference type="InterPro" id="IPR043128">
    <property type="entry name" value="Rev_trsase/Diguanyl_cyclase"/>
</dbReference>
<evidence type="ECO:0000313" key="5">
    <source>
        <dbReference type="EMBL" id="POA99380.1"/>
    </source>
</evidence>
<gene>
    <name evidence="5" type="ORF">C2134_06910</name>
</gene>
<comment type="caution">
    <text evidence="5">The sequence shown here is derived from an EMBL/GenBank/DDBJ whole genome shotgun (WGS) entry which is preliminary data.</text>
</comment>
<proteinExistence type="predicted"/>
<feature type="transmembrane region" description="Helical" evidence="1">
    <location>
        <begin position="157"/>
        <end position="176"/>
    </location>
</feature>
<organism evidence="5 6">
    <name type="scientific">Chromobacterium sinusclupearum</name>
    <dbReference type="NCBI Taxonomy" id="2077146"/>
    <lineage>
        <taxon>Bacteria</taxon>
        <taxon>Pseudomonadati</taxon>
        <taxon>Pseudomonadota</taxon>
        <taxon>Betaproteobacteria</taxon>
        <taxon>Neisseriales</taxon>
        <taxon>Chromobacteriaceae</taxon>
        <taxon>Chromobacterium</taxon>
    </lineage>
</organism>
<dbReference type="Gene3D" id="3.20.20.450">
    <property type="entry name" value="EAL domain"/>
    <property type="match status" value="1"/>
</dbReference>
<feature type="domain" description="GGDEF" evidence="4">
    <location>
        <begin position="270"/>
        <end position="403"/>
    </location>
</feature>
<reference evidence="5 6" key="1">
    <citation type="submission" date="2018-01" db="EMBL/GenBank/DDBJ databases">
        <title>Genomic Sequence of Chromobacterium MWU13-2610 from wild cranberry bogs within the Cape Cod National Seashore.</title>
        <authorList>
            <person name="O'Hara-Hanley K."/>
            <person name="Soby S."/>
            <person name="Harrison A."/>
        </authorList>
    </citation>
    <scope>NUCLEOTIDE SEQUENCE [LARGE SCALE GENOMIC DNA]</scope>
    <source>
        <strain evidence="5 6">MWU13-2610</strain>
    </source>
</reference>
<dbReference type="InterPro" id="IPR000160">
    <property type="entry name" value="GGDEF_dom"/>
</dbReference>
<keyword evidence="5" id="KW-0418">Kinase</keyword>
<dbReference type="PANTHER" id="PTHR33121">
    <property type="entry name" value="CYCLIC DI-GMP PHOSPHODIESTERASE PDEF"/>
    <property type="match status" value="1"/>
</dbReference>
<dbReference type="CDD" id="cd06225">
    <property type="entry name" value="HAMP"/>
    <property type="match status" value="1"/>
</dbReference>
<dbReference type="Pfam" id="PF16448">
    <property type="entry name" value="LapD_MoxY_N"/>
    <property type="match status" value="1"/>
</dbReference>
<dbReference type="PROSITE" id="PS50883">
    <property type="entry name" value="EAL"/>
    <property type="match status" value="1"/>
</dbReference>
<evidence type="ECO:0000259" key="4">
    <source>
        <dbReference type="PROSITE" id="PS50887"/>
    </source>
</evidence>
<dbReference type="Gene3D" id="3.30.70.270">
    <property type="match status" value="1"/>
</dbReference>
<evidence type="ECO:0000313" key="6">
    <source>
        <dbReference type="Proteomes" id="UP000236416"/>
    </source>
</evidence>
<dbReference type="PANTHER" id="PTHR33121:SF79">
    <property type="entry name" value="CYCLIC DI-GMP PHOSPHODIESTERASE PDED-RELATED"/>
    <property type="match status" value="1"/>
</dbReference>
<dbReference type="CDD" id="cd01948">
    <property type="entry name" value="EAL"/>
    <property type="match status" value="1"/>
</dbReference>
<dbReference type="Pfam" id="PF00990">
    <property type="entry name" value="GGDEF"/>
    <property type="match status" value="1"/>
</dbReference>
<dbReference type="AlphaFoldDB" id="A0A2K4MQM4"/>
<dbReference type="SMART" id="SM00304">
    <property type="entry name" value="HAMP"/>
    <property type="match status" value="1"/>
</dbReference>
<keyword evidence="1" id="KW-1133">Transmembrane helix</keyword>
<dbReference type="InterPro" id="IPR042461">
    <property type="entry name" value="LapD_MoxY_peri_C"/>
</dbReference>
<keyword evidence="1" id="KW-0812">Transmembrane</keyword>
<dbReference type="Proteomes" id="UP000236416">
    <property type="component" value="Unassembled WGS sequence"/>
</dbReference>
<dbReference type="Gene3D" id="3.30.110.200">
    <property type="match status" value="1"/>
</dbReference>
<evidence type="ECO:0000259" key="2">
    <source>
        <dbReference type="PROSITE" id="PS50883"/>
    </source>
</evidence>
<dbReference type="PROSITE" id="PS50885">
    <property type="entry name" value="HAMP"/>
    <property type="match status" value="1"/>
</dbReference>
<keyword evidence="6" id="KW-1185">Reference proteome</keyword>
<keyword evidence="1" id="KW-0472">Membrane</keyword>
<dbReference type="SMART" id="SM00267">
    <property type="entry name" value="GGDEF"/>
    <property type="match status" value="1"/>
</dbReference>
<dbReference type="Pfam" id="PF00563">
    <property type="entry name" value="EAL"/>
    <property type="match status" value="1"/>
</dbReference>
<dbReference type="InterPro" id="IPR001633">
    <property type="entry name" value="EAL_dom"/>
</dbReference>
<dbReference type="InterPro" id="IPR029787">
    <property type="entry name" value="Nucleotide_cyclase"/>
</dbReference>
<dbReference type="EMBL" id="PPTF01000021">
    <property type="protein sequence ID" value="POA99380.1"/>
    <property type="molecule type" value="Genomic_DNA"/>
</dbReference>
<dbReference type="InterPro" id="IPR003660">
    <property type="entry name" value="HAMP_dom"/>
</dbReference>
<dbReference type="SMART" id="SM00052">
    <property type="entry name" value="EAL"/>
    <property type="match status" value="1"/>
</dbReference>
<dbReference type="PROSITE" id="PS50887">
    <property type="entry name" value="GGDEF"/>
    <property type="match status" value="1"/>
</dbReference>
<keyword evidence="5" id="KW-0808">Transferase</keyword>
<dbReference type="Gene3D" id="6.20.270.20">
    <property type="entry name" value="LapD/MoxY periplasmic domain"/>
    <property type="match status" value="1"/>
</dbReference>
<dbReference type="InterPro" id="IPR035919">
    <property type="entry name" value="EAL_sf"/>
</dbReference>
<dbReference type="InterPro" id="IPR032244">
    <property type="entry name" value="LapD_MoxY_N"/>
</dbReference>
<evidence type="ECO:0000256" key="1">
    <source>
        <dbReference type="SAM" id="Phobius"/>
    </source>
</evidence>
<dbReference type="GO" id="GO:0007165">
    <property type="term" value="P:signal transduction"/>
    <property type="evidence" value="ECO:0007669"/>
    <property type="project" value="InterPro"/>
</dbReference>
<protein>
    <submittedName>
        <fullName evidence="5">Histidine kinase</fullName>
    </submittedName>
</protein>